<accession>A0A9E3H5W5</accession>
<gene>
    <name evidence="1" type="ORF">KME28_07130</name>
</gene>
<dbReference type="AlphaFoldDB" id="A0A9E3H5W5"/>
<dbReference type="Proteomes" id="UP000813215">
    <property type="component" value="Unassembled WGS sequence"/>
</dbReference>
<sequence>MYSSITTVLDFFEFANKVVIVEIAAMCDRSSSSPDTSKIPASDQY</sequence>
<comment type="caution">
    <text evidence="1">The sequence shown here is derived from an EMBL/GenBank/DDBJ whole genome shotgun (WGS) entry which is preliminary data.</text>
</comment>
<name>A0A9E3H5W5_9NOST</name>
<evidence type="ECO:0000313" key="1">
    <source>
        <dbReference type="EMBL" id="MBW4431494.1"/>
    </source>
</evidence>
<reference evidence="1" key="1">
    <citation type="submission" date="2021-05" db="EMBL/GenBank/DDBJ databases">
        <authorList>
            <person name="Pietrasiak N."/>
            <person name="Ward R."/>
            <person name="Stajich J.E."/>
            <person name="Kurbessoian T."/>
        </authorList>
    </citation>
    <scope>NUCLEOTIDE SEQUENCE</scope>
    <source>
        <strain evidence="1">HA4357-MV3</strain>
    </source>
</reference>
<proteinExistence type="predicted"/>
<evidence type="ECO:0000313" key="2">
    <source>
        <dbReference type="Proteomes" id="UP000813215"/>
    </source>
</evidence>
<protein>
    <submittedName>
        <fullName evidence="1">Uncharacterized protein</fullName>
    </submittedName>
</protein>
<organism evidence="1 2">
    <name type="scientific">Pelatocladus maniniholoensis HA4357-MV3</name>
    <dbReference type="NCBI Taxonomy" id="1117104"/>
    <lineage>
        <taxon>Bacteria</taxon>
        <taxon>Bacillati</taxon>
        <taxon>Cyanobacteriota</taxon>
        <taxon>Cyanophyceae</taxon>
        <taxon>Nostocales</taxon>
        <taxon>Nostocaceae</taxon>
        <taxon>Pelatocladus</taxon>
    </lineage>
</organism>
<dbReference type="EMBL" id="JAHHHW010000070">
    <property type="protein sequence ID" value="MBW4431494.1"/>
    <property type="molecule type" value="Genomic_DNA"/>
</dbReference>
<reference evidence="1" key="2">
    <citation type="journal article" date="2022" name="Microbiol. Resour. Announc.">
        <title>Metagenome Sequencing to Explore Phylogenomics of Terrestrial Cyanobacteria.</title>
        <authorList>
            <person name="Ward R.D."/>
            <person name="Stajich J.E."/>
            <person name="Johansen J.R."/>
            <person name="Huntemann M."/>
            <person name="Clum A."/>
            <person name="Foster B."/>
            <person name="Foster B."/>
            <person name="Roux S."/>
            <person name="Palaniappan K."/>
            <person name="Varghese N."/>
            <person name="Mukherjee S."/>
            <person name="Reddy T.B.K."/>
            <person name="Daum C."/>
            <person name="Copeland A."/>
            <person name="Chen I.A."/>
            <person name="Ivanova N.N."/>
            <person name="Kyrpides N.C."/>
            <person name="Shapiro N."/>
            <person name="Eloe-Fadrosh E.A."/>
            <person name="Pietrasiak N."/>
        </authorList>
    </citation>
    <scope>NUCLEOTIDE SEQUENCE</scope>
    <source>
        <strain evidence="1">HA4357-MV3</strain>
    </source>
</reference>